<evidence type="ECO:0000256" key="1">
    <source>
        <dbReference type="ARBA" id="ARBA00038240"/>
    </source>
</evidence>
<comment type="similarity">
    <text evidence="1">Belongs to the pseudomonas-type ThrB family.</text>
</comment>
<dbReference type="Gene3D" id="3.30.200.70">
    <property type="match status" value="1"/>
</dbReference>
<dbReference type="AlphaFoldDB" id="A0A1G6EC51"/>
<dbReference type="PANTHER" id="PTHR21064">
    <property type="entry name" value="AMINOGLYCOSIDE PHOSPHOTRANSFERASE DOMAIN-CONTAINING PROTEIN-RELATED"/>
    <property type="match status" value="1"/>
</dbReference>
<keyword evidence="3" id="KW-0418">Kinase</keyword>
<dbReference type="SUPFAM" id="SSF56112">
    <property type="entry name" value="Protein kinase-like (PK-like)"/>
    <property type="match status" value="1"/>
</dbReference>
<dbReference type="OrthoDB" id="241498at2"/>
<dbReference type="InterPro" id="IPR050249">
    <property type="entry name" value="Pseudomonas-type_ThrB"/>
</dbReference>
<evidence type="ECO:0000313" key="4">
    <source>
        <dbReference type="Proteomes" id="UP000199071"/>
    </source>
</evidence>
<evidence type="ECO:0000313" key="3">
    <source>
        <dbReference type="EMBL" id="SDB54910.1"/>
    </source>
</evidence>
<sequence length="335" mass="37417">MPAFDELPHDEQLRCLAELATSALAQYGIAAPDPVLINLSENATYKVDDAGSGRRWAMRVHRDGYHSRAAIASELAWLQALRNDGVVVTPVPVAGTDGELIQSVAHPAMRRPRHVVLFEWESGEEPSEKDHLTDKFRVLGEVTARMHRHSLGWTRPDGFERLTWDFDTSLGTAPHWGSWRDGMGLDTDKTALFAETVGLIGRRLERFGKAPGRFGLIHCDMRLANLLVDGDAVKVLDFDDSGFSWHLYDAATAVSFFEHEPQVPELMAAWVEGYRRVLDLPAEDEAEIPTFVMLRRMLLVAWIGSHSETDLAQSMGVSYTATTVPLCEDYLRTFG</sequence>
<dbReference type="GO" id="GO:0004413">
    <property type="term" value="F:homoserine kinase activity"/>
    <property type="evidence" value="ECO:0007669"/>
    <property type="project" value="TreeGrafter"/>
</dbReference>
<organism evidence="3 4">
    <name type="scientific">Bauldia litoralis</name>
    <dbReference type="NCBI Taxonomy" id="665467"/>
    <lineage>
        <taxon>Bacteria</taxon>
        <taxon>Pseudomonadati</taxon>
        <taxon>Pseudomonadota</taxon>
        <taxon>Alphaproteobacteria</taxon>
        <taxon>Hyphomicrobiales</taxon>
        <taxon>Kaistiaceae</taxon>
        <taxon>Bauldia</taxon>
    </lineage>
</organism>
<feature type="domain" description="Aminoglycoside phosphotransferase" evidence="2">
    <location>
        <begin position="41"/>
        <end position="275"/>
    </location>
</feature>
<keyword evidence="4" id="KW-1185">Reference proteome</keyword>
<evidence type="ECO:0000259" key="2">
    <source>
        <dbReference type="Pfam" id="PF01636"/>
    </source>
</evidence>
<dbReference type="InterPro" id="IPR002575">
    <property type="entry name" value="Aminoglycoside_PTrfase"/>
</dbReference>
<gene>
    <name evidence="3" type="ORF">SAMN02982931_04348</name>
</gene>
<reference evidence="3 4" key="1">
    <citation type="submission" date="2016-10" db="EMBL/GenBank/DDBJ databases">
        <authorList>
            <person name="de Groot N.N."/>
        </authorList>
    </citation>
    <scope>NUCLEOTIDE SEQUENCE [LARGE SCALE GENOMIC DNA]</scope>
    <source>
        <strain evidence="3 4">ATCC 35022</strain>
    </source>
</reference>
<dbReference type="EMBL" id="FMXQ01000011">
    <property type="protein sequence ID" value="SDB54910.1"/>
    <property type="molecule type" value="Genomic_DNA"/>
</dbReference>
<dbReference type="GO" id="GO:0009088">
    <property type="term" value="P:threonine biosynthetic process"/>
    <property type="evidence" value="ECO:0007669"/>
    <property type="project" value="TreeGrafter"/>
</dbReference>
<dbReference type="InterPro" id="IPR011009">
    <property type="entry name" value="Kinase-like_dom_sf"/>
</dbReference>
<dbReference type="STRING" id="665467.SAMN02982931_04348"/>
<protein>
    <submittedName>
        <fullName evidence="3">Ser/Thr protein kinase RdoA involved in Cpx stress response, MazF antagonist</fullName>
    </submittedName>
</protein>
<dbReference type="RefSeq" id="WP_090880131.1">
    <property type="nucleotide sequence ID" value="NZ_FMXQ01000011.1"/>
</dbReference>
<dbReference type="PANTHER" id="PTHR21064:SF6">
    <property type="entry name" value="AMINOGLYCOSIDE PHOSPHOTRANSFERASE DOMAIN-CONTAINING PROTEIN"/>
    <property type="match status" value="1"/>
</dbReference>
<dbReference type="Gene3D" id="1.10.510.10">
    <property type="entry name" value="Transferase(Phosphotransferase) domain 1"/>
    <property type="match status" value="1"/>
</dbReference>
<dbReference type="Pfam" id="PF01636">
    <property type="entry name" value="APH"/>
    <property type="match status" value="1"/>
</dbReference>
<accession>A0A1G6EC51</accession>
<dbReference type="Proteomes" id="UP000199071">
    <property type="component" value="Unassembled WGS sequence"/>
</dbReference>
<proteinExistence type="inferred from homology"/>
<dbReference type="Gene3D" id="1.20.1270.170">
    <property type="match status" value="1"/>
</dbReference>
<keyword evidence="3" id="KW-0808">Transferase</keyword>
<name>A0A1G6EC51_9HYPH</name>